<dbReference type="FunFam" id="2.10.25.10:FF:000048">
    <property type="entry name" value="Netrin 3"/>
    <property type="match status" value="1"/>
</dbReference>
<keyword evidence="4" id="KW-0677">Repeat</keyword>
<keyword evidence="12" id="KW-1185">Reference proteome</keyword>
<dbReference type="GO" id="GO:0030424">
    <property type="term" value="C:axon"/>
    <property type="evidence" value="ECO:0007669"/>
    <property type="project" value="UniProtKB-ARBA"/>
</dbReference>
<dbReference type="CDD" id="cd03579">
    <property type="entry name" value="NTR_netrin-1_like"/>
    <property type="match status" value="1"/>
</dbReference>
<dbReference type="InterPro" id="IPR000742">
    <property type="entry name" value="EGF"/>
</dbReference>
<dbReference type="GO" id="GO:0048813">
    <property type="term" value="P:dendrite morphogenesis"/>
    <property type="evidence" value="ECO:0007669"/>
    <property type="project" value="UniProtKB-ARBA"/>
</dbReference>
<dbReference type="SUPFAM" id="SSF57196">
    <property type="entry name" value="EGF/Laminin"/>
    <property type="match status" value="3"/>
</dbReference>
<evidence type="ECO:0000259" key="10">
    <source>
        <dbReference type="PROSITE" id="PS50189"/>
    </source>
</evidence>
<dbReference type="SMART" id="SM00136">
    <property type="entry name" value="LamNT"/>
    <property type="match status" value="1"/>
</dbReference>
<dbReference type="Pfam" id="PF00053">
    <property type="entry name" value="EGF_laminin"/>
    <property type="match status" value="1"/>
</dbReference>
<dbReference type="InterPro" id="IPR008211">
    <property type="entry name" value="Laminin_N"/>
</dbReference>
<dbReference type="SMART" id="SM00180">
    <property type="entry name" value="EGF_Lam"/>
    <property type="match status" value="3"/>
</dbReference>
<feature type="disulfide bond" evidence="8">
    <location>
        <begin position="443"/>
        <end position="452"/>
    </location>
</feature>
<dbReference type="InterPro" id="IPR050440">
    <property type="entry name" value="Laminin/Netrin_ECM"/>
</dbReference>
<evidence type="ECO:0000256" key="6">
    <source>
        <dbReference type="ARBA" id="ARBA00023180"/>
    </source>
</evidence>
<dbReference type="PROSITE" id="PS51117">
    <property type="entry name" value="LAMININ_NTER"/>
    <property type="match status" value="1"/>
</dbReference>
<dbReference type="PROSITE" id="PS50189">
    <property type="entry name" value="NTR"/>
    <property type="match status" value="1"/>
</dbReference>
<dbReference type="GO" id="GO:0009887">
    <property type="term" value="P:animal organ morphogenesis"/>
    <property type="evidence" value="ECO:0007669"/>
    <property type="project" value="TreeGrafter"/>
</dbReference>
<sequence length="620" mass="70669">IMINYLFKNSCIKTFKMFLLLFQFIILIKLNNCAYFSQFSMKQPDHDPCYDSSGRPIRCVPDFINAAFGKPVIASSTCGVNGPSRYCTIRENTNGLIREVCDICDNKVKNKAHPASLLTDLNNARNLTCWISEPSIDKNENVTLTVSLGKKFELTYISMQFCNKIPDSMAIYKSVDGGKNWIPFQFYSSQCMEMYQRDVKDTISPKNEQEAICTNSHTMSPTASRVAFATLEGRPSAFRFEQSPILQDWVTATDIRIVFNKPSTFNEQLYAVSDSNNITDDMSGDMIAKSYYSMAELAVGGRCKCNGHASRCIYDKKGQYTCDCKHNTAGNDCERCKPFHYDRPWARATSESANACVACNCNLHARKCRFNAELYRLSGNKSGGICINCRHNTAGRNCHYCKPGYYRDNTKAITHRRACKACGCHLVGSLSKSCNQTSGQCICKPGVTGQTCNRCAKGYQQSRNPQMPCIKIPTVTQSIIPKNNVNCDKCKVSPKRVNFRKYCKRQHAFQFYIISREILTDYVKYEISIEKVYKKNDYKIKKGSNYLWLPEKMAICKCPKLRIGQRYIILGTNNAKNYKQSELYIDNHSIVVDWSETHVERMARFVRREKNGECEEDEDE</sequence>
<proteinExistence type="predicted"/>
<dbReference type="GO" id="GO:1902667">
    <property type="term" value="P:regulation of axon guidance"/>
    <property type="evidence" value="ECO:0007669"/>
    <property type="project" value="UniProtKB-ARBA"/>
</dbReference>
<keyword evidence="2" id="KW-0964">Secreted</keyword>
<dbReference type="CDD" id="cd00055">
    <property type="entry name" value="EGF_Lam"/>
    <property type="match status" value="3"/>
</dbReference>
<evidence type="ECO:0000256" key="5">
    <source>
        <dbReference type="ARBA" id="ARBA00023157"/>
    </source>
</evidence>
<dbReference type="SUPFAM" id="SSF50242">
    <property type="entry name" value="TIMP-like"/>
    <property type="match status" value="1"/>
</dbReference>
<dbReference type="InterPro" id="IPR008993">
    <property type="entry name" value="TIMP-like_OB-fold"/>
</dbReference>
<feature type="disulfide bond" evidence="8">
    <location>
        <begin position="422"/>
        <end position="434"/>
    </location>
</feature>
<evidence type="ECO:0000256" key="7">
    <source>
        <dbReference type="ARBA" id="ARBA00023292"/>
    </source>
</evidence>
<dbReference type="Gene3D" id="2.170.300.10">
    <property type="entry name" value="Tie2 ligand-binding domain superfamily"/>
    <property type="match status" value="1"/>
</dbReference>
<evidence type="ECO:0000313" key="12">
    <source>
        <dbReference type="Proteomes" id="UP000035681"/>
    </source>
</evidence>
<dbReference type="Gene3D" id="2.40.50.120">
    <property type="match status" value="1"/>
</dbReference>
<protein>
    <submittedName>
        <fullName evidence="13">Netrin-1</fullName>
    </submittedName>
</protein>
<comment type="subcellular location">
    <subcellularLocation>
        <location evidence="1">Secreted</location>
    </subcellularLocation>
</comment>
<evidence type="ECO:0000313" key="13">
    <source>
        <dbReference type="WBParaSite" id="TCONS_00014965.p1"/>
    </source>
</evidence>
<feature type="disulfide bond" evidence="8">
    <location>
        <begin position="455"/>
        <end position="469"/>
    </location>
</feature>
<reference evidence="13" key="1">
    <citation type="submission" date="2024-02" db="UniProtKB">
        <authorList>
            <consortium name="WormBaseParasite"/>
        </authorList>
    </citation>
    <scope>IDENTIFICATION</scope>
</reference>
<dbReference type="GO" id="GO:0009888">
    <property type="term" value="P:tissue development"/>
    <property type="evidence" value="ECO:0007669"/>
    <property type="project" value="TreeGrafter"/>
</dbReference>
<dbReference type="PROSITE" id="PS50027">
    <property type="entry name" value="EGF_LAM_2"/>
    <property type="match status" value="1"/>
</dbReference>
<dbReference type="InterPro" id="IPR056863">
    <property type="entry name" value="LMN_ATRN_NET-like_EGF"/>
</dbReference>
<dbReference type="Pfam" id="PF01759">
    <property type="entry name" value="NTR"/>
    <property type="match status" value="1"/>
</dbReference>
<evidence type="ECO:0000259" key="11">
    <source>
        <dbReference type="PROSITE" id="PS51117"/>
    </source>
</evidence>
<dbReference type="InterPro" id="IPR018933">
    <property type="entry name" value="Netrin_module_non-TIMP"/>
</dbReference>
<organism evidence="12 13">
    <name type="scientific">Strongyloides stercoralis</name>
    <name type="common">Threadworm</name>
    <dbReference type="NCBI Taxonomy" id="6248"/>
    <lineage>
        <taxon>Eukaryota</taxon>
        <taxon>Metazoa</taxon>
        <taxon>Ecdysozoa</taxon>
        <taxon>Nematoda</taxon>
        <taxon>Chromadorea</taxon>
        <taxon>Rhabditida</taxon>
        <taxon>Tylenchina</taxon>
        <taxon>Panagrolaimomorpha</taxon>
        <taxon>Strongyloidoidea</taxon>
        <taxon>Strongyloididae</taxon>
        <taxon>Strongyloides</taxon>
    </lineage>
</organism>
<dbReference type="InterPro" id="IPR002049">
    <property type="entry name" value="LE_dom"/>
</dbReference>
<accession>A0AAF5DL11</accession>
<evidence type="ECO:0000256" key="3">
    <source>
        <dbReference type="ARBA" id="ARBA00022729"/>
    </source>
</evidence>
<feature type="disulfide bond" evidence="8">
    <location>
        <begin position="424"/>
        <end position="441"/>
    </location>
</feature>
<dbReference type="Proteomes" id="UP000035681">
    <property type="component" value="Unplaced"/>
</dbReference>
<keyword evidence="5 8" id="KW-1015">Disulfide bond</keyword>
<dbReference type="Pfam" id="PF00055">
    <property type="entry name" value="Laminin_N"/>
    <property type="match status" value="1"/>
</dbReference>
<dbReference type="Pfam" id="PF24973">
    <property type="entry name" value="EGF_LMN_ATRN"/>
    <property type="match status" value="2"/>
</dbReference>
<evidence type="ECO:0000256" key="1">
    <source>
        <dbReference type="ARBA" id="ARBA00004613"/>
    </source>
</evidence>
<dbReference type="PROSITE" id="PS01248">
    <property type="entry name" value="EGF_LAM_1"/>
    <property type="match status" value="1"/>
</dbReference>
<dbReference type="Gene3D" id="2.60.120.260">
    <property type="entry name" value="Galactose-binding domain-like"/>
    <property type="match status" value="1"/>
</dbReference>
<feature type="domain" description="Laminin N-terminal" evidence="11">
    <location>
        <begin position="55"/>
        <end position="302"/>
    </location>
</feature>
<dbReference type="AlphaFoldDB" id="A0AAF5DL11"/>
<dbReference type="FunFam" id="2.60.120.260:FF:000098">
    <property type="entry name" value="Netrin-A, isoform B"/>
    <property type="match status" value="1"/>
</dbReference>
<dbReference type="Gene3D" id="2.10.25.10">
    <property type="entry name" value="Laminin"/>
    <property type="match status" value="1"/>
</dbReference>
<keyword evidence="3" id="KW-0732">Signal</keyword>
<dbReference type="InterPro" id="IPR001134">
    <property type="entry name" value="Netrin_domain"/>
</dbReference>
<dbReference type="FunFam" id="2.10.25.10:FF:000081">
    <property type="entry name" value="Netrin 1"/>
    <property type="match status" value="1"/>
</dbReference>
<feature type="domain" description="NTR" evidence="10">
    <location>
        <begin position="487"/>
        <end position="614"/>
    </location>
</feature>
<evidence type="ECO:0000256" key="4">
    <source>
        <dbReference type="ARBA" id="ARBA00022737"/>
    </source>
</evidence>
<evidence type="ECO:0000256" key="8">
    <source>
        <dbReference type="PROSITE-ProRule" id="PRU00460"/>
    </source>
</evidence>
<dbReference type="PROSITE" id="PS00022">
    <property type="entry name" value="EGF_1"/>
    <property type="match status" value="1"/>
</dbReference>
<dbReference type="GO" id="GO:0005604">
    <property type="term" value="C:basement membrane"/>
    <property type="evidence" value="ECO:0007669"/>
    <property type="project" value="TreeGrafter"/>
</dbReference>
<dbReference type="GO" id="GO:0005576">
    <property type="term" value="C:extracellular region"/>
    <property type="evidence" value="ECO:0007669"/>
    <property type="project" value="UniProtKB-SubCell"/>
</dbReference>
<feature type="domain" description="Laminin EGF-like" evidence="9">
    <location>
        <begin position="422"/>
        <end position="471"/>
    </location>
</feature>
<keyword evidence="7 8" id="KW-0424">Laminin EGF-like domain</keyword>
<dbReference type="PANTHER" id="PTHR10574">
    <property type="entry name" value="NETRIN/LAMININ-RELATED"/>
    <property type="match status" value="1"/>
</dbReference>
<evidence type="ECO:0000256" key="2">
    <source>
        <dbReference type="ARBA" id="ARBA00022525"/>
    </source>
</evidence>
<dbReference type="GO" id="GO:0008045">
    <property type="term" value="P:motor neuron axon guidance"/>
    <property type="evidence" value="ECO:0007669"/>
    <property type="project" value="TreeGrafter"/>
</dbReference>
<name>A0AAF5DL11_STRER</name>
<dbReference type="PANTHER" id="PTHR10574:SF365">
    <property type="entry name" value="NETRIN-A-RELATED"/>
    <property type="match status" value="1"/>
</dbReference>
<evidence type="ECO:0000259" key="9">
    <source>
        <dbReference type="PROSITE" id="PS50027"/>
    </source>
</evidence>
<keyword evidence="6" id="KW-0325">Glycoprotein</keyword>
<dbReference type="WBParaSite" id="TCONS_00014965.p1">
    <property type="protein sequence ID" value="TCONS_00014965.p1"/>
    <property type="gene ID" value="XLOC_010175"/>
</dbReference>
<dbReference type="SMART" id="SM00643">
    <property type="entry name" value="C345C"/>
    <property type="match status" value="1"/>
</dbReference>